<proteinExistence type="predicted"/>
<name>A0A8S5P7H6_9CAUD</name>
<reference evidence="1" key="1">
    <citation type="journal article" date="2021" name="Proc. Natl. Acad. Sci. U.S.A.">
        <title>A Catalog of Tens of Thousands of Viruses from Human Metagenomes Reveals Hidden Associations with Chronic Diseases.</title>
        <authorList>
            <person name="Tisza M.J."/>
            <person name="Buck C.B."/>
        </authorList>
    </citation>
    <scope>NUCLEOTIDE SEQUENCE</scope>
    <source>
        <strain evidence="1">CttEB8</strain>
    </source>
</reference>
<organism evidence="1">
    <name type="scientific">Herelleviridae sp. cttEB8</name>
    <dbReference type="NCBI Taxonomy" id="2825832"/>
    <lineage>
        <taxon>Viruses</taxon>
        <taxon>Duplodnaviria</taxon>
        <taxon>Heunggongvirae</taxon>
        <taxon>Uroviricota</taxon>
        <taxon>Caudoviricetes</taxon>
        <taxon>Herelleviridae</taxon>
    </lineage>
</organism>
<evidence type="ECO:0000313" key="1">
    <source>
        <dbReference type="EMBL" id="DAE02393.1"/>
    </source>
</evidence>
<protein>
    <submittedName>
        <fullName evidence="1">Uncharacterized protein</fullName>
    </submittedName>
</protein>
<dbReference type="EMBL" id="BK015344">
    <property type="protein sequence ID" value="DAE02393.1"/>
    <property type="molecule type" value="Genomic_DNA"/>
</dbReference>
<accession>A0A8S5P7H6</accession>
<sequence length="65" mass="7660">MIMKYTLTKIYIYRCLPPYRKGYSIMTDNGMIRDNIIIVGKKRLLKVAFALILMALFNKRTTITK</sequence>